<dbReference type="InterPro" id="IPR017871">
    <property type="entry name" value="ABC_transporter-like_CS"/>
</dbReference>
<dbReference type="Pfam" id="PF08402">
    <property type="entry name" value="TOBE_2"/>
    <property type="match status" value="1"/>
</dbReference>
<dbReference type="CDD" id="cd03300">
    <property type="entry name" value="ABC_PotA_N"/>
    <property type="match status" value="1"/>
</dbReference>
<accession>A0A1B1YCU7</accession>
<evidence type="ECO:0000313" key="10">
    <source>
        <dbReference type="Proteomes" id="UP000092971"/>
    </source>
</evidence>
<dbReference type="PANTHER" id="PTHR42781">
    <property type="entry name" value="SPERMIDINE/PUTRESCINE IMPORT ATP-BINDING PROTEIN POTA"/>
    <property type="match status" value="1"/>
</dbReference>
<dbReference type="Pfam" id="PF00005">
    <property type="entry name" value="ABC_tran"/>
    <property type="match status" value="1"/>
</dbReference>
<dbReference type="InterPro" id="IPR005893">
    <property type="entry name" value="PotA-like"/>
</dbReference>
<dbReference type="Proteomes" id="UP000092971">
    <property type="component" value="Chromosome"/>
</dbReference>
<evidence type="ECO:0000256" key="4">
    <source>
        <dbReference type="ARBA" id="ARBA00022840"/>
    </source>
</evidence>
<evidence type="ECO:0000256" key="3">
    <source>
        <dbReference type="ARBA" id="ARBA00022741"/>
    </source>
</evidence>
<comment type="catalytic activity">
    <reaction evidence="7">
        <text>ATP + H2O + polyamine-[polyamine-binding protein]Side 1 = ADP + phosphate + polyamineSide 2 + [polyamine-binding protein]Side 1.</text>
        <dbReference type="EC" id="7.6.2.11"/>
    </reaction>
</comment>
<keyword evidence="2 7" id="KW-1003">Cell membrane</keyword>
<dbReference type="EC" id="7.6.2.11" evidence="7"/>
<evidence type="ECO:0000256" key="7">
    <source>
        <dbReference type="RuleBase" id="RU364083"/>
    </source>
</evidence>
<dbReference type="EMBL" id="CP014672">
    <property type="protein sequence ID" value="ANW98586.1"/>
    <property type="molecule type" value="Genomic_DNA"/>
</dbReference>
<dbReference type="GO" id="GO:0043190">
    <property type="term" value="C:ATP-binding cassette (ABC) transporter complex"/>
    <property type="evidence" value="ECO:0007669"/>
    <property type="project" value="InterPro"/>
</dbReference>
<dbReference type="InterPro" id="IPR017879">
    <property type="entry name" value="PotA_ATP-bd"/>
</dbReference>
<feature type="domain" description="ABC transporter" evidence="8">
    <location>
        <begin position="6"/>
        <end position="236"/>
    </location>
</feature>
<protein>
    <recommendedName>
        <fullName evidence="7">Spermidine/putrescine import ATP-binding protein PotA</fullName>
        <ecNumber evidence="7">7.6.2.11</ecNumber>
    </recommendedName>
</protein>
<dbReference type="InterPro" id="IPR008995">
    <property type="entry name" value="Mo/tungstate-bd_C_term_dom"/>
</dbReference>
<dbReference type="SUPFAM" id="SSF52540">
    <property type="entry name" value="P-loop containing nucleoside triphosphate hydrolases"/>
    <property type="match status" value="1"/>
</dbReference>
<name>A0A1B1YCU7_THEST</name>
<dbReference type="GO" id="GO:0016887">
    <property type="term" value="F:ATP hydrolysis activity"/>
    <property type="evidence" value="ECO:0007669"/>
    <property type="project" value="InterPro"/>
</dbReference>
<dbReference type="NCBIfam" id="TIGR01187">
    <property type="entry name" value="potA"/>
    <property type="match status" value="1"/>
</dbReference>
<dbReference type="SMART" id="SM00382">
    <property type="entry name" value="AAA"/>
    <property type="match status" value="1"/>
</dbReference>
<dbReference type="GO" id="GO:0005524">
    <property type="term" value="F:ATP binding"/>
    <property type="evidence" value="ECO:0007669"/>
    <property type="project" value="UniProtKB-KW"/>
</dbReference>
<dbReference type="InterPro" id="IPR050093">
    <property type="entry name" value="ABC_SmlMolc_Importer"/>
</dbReference>
<dbReference type="PANTHER" id="PTHR42781:SF4">
    <property type="entry name" value="SPERMIDINE_PUTRESCINE IMPORT ATP-BINDING PROTEIN POTA"/>
    <property type="match status" value="1"/>
</dbReference>
<evidence type="ECO:0000259" key="8">
    <source>
        <dbReference type="PROSITE" id="PS50893"/>
    </source>
</evidence>
<comment type="subunit">
    <text evidence="7">The complex is composed of two ATP-binding proteins (PotA), two transmembrane proteins (PotB and PotC) and a solute-binding protein (PotD).</text>
</comment>
<dbReference type="GO" id="GO:0015594">
    <property type="term" value="F:ABC-type putrescine transporter activity"/>
    <property type="evidence" value="ECO:0007669"/>
    <property type="project" value="InterPro"/>
</dbReference>
<sequence>MSKKIIELVNVTKRYNGVTAVKNINLYIRENEFVTLLGPSGCGKTTTLRMIGGFEDPDEGDIYFDGVRINDVPPYKRNINTVFQRYALFTHMNVYENIAFGLRIKKLPKDEIDRRIKRMLKLVDLEGFENRHVDSLSGGQQQRVAIARALVNEPKVLLLDEPLGALDLKLRKEMQIELMDMQKNVGITFIYVTHDQEEALTMSDTVVVMNNGEIQQVGTPVDIYNEPVNRFVADFIGESNIIEGVMIEDYLVEFSGRKFKCLDKGFGHNEPVDVVIRPEDIDITDPDKGLIQGVVTSVVFKGVHYEMLVEGGGFEYMIQSTDMAPVGANVGLTFNPEDIHVMKRGS</sequence>
<dbReference type="InterPro" id="IPR027417">
    <property type="entry name" value="P-loop_NTPase"/>
</dbReference>
<comment type="function">
    <text evidence="7">Part of the ABC transporter complex PotABCD involved in spermidine/putrescine import. Responsible for energy coupling to the transport system.</text>
</comment>
<dbReference type="PROSITE" id="PS00211">
    <property type="entry name" value="ABC_TRANSPORTER_1"/>
    <property type="match status" value="1"/>
</dbReference>
<keyword evidence="4 7" id="KW-0067">ATP-binding</keyword>
<dbReference type="InterPro" id="IPR013611">
    <property type="entry name" value="Transp-assoc_OB_typ2"/>
</dbReference>
<dbReference type="AlphaFoldDB" id="A0A1B1YCU7"/>
<dbReference type="Gene3D" id="2.40.50.100">
    <property type="match status" value="1"/>
</dbReference>
<dbReference type="SUPFAM" id="SSF50331">
    <property type="entry name" value="MOP-like"/>
    <property type="match status" value="1"/>
</dbReference>
<dbReference type="FunFam" id="3.40.50.300:FF:000133">
    <property type="entry name" value="Spermidine/putrescine import ATP-binding protein PotA"/>
    <property type="match status" value="1"/>
</dbReference>
<proteinExistence type="inferred from homology"/>
<keyword evidence="5 7" id="KW-1278">Translocase</keyword>
<evidence type="ECO:0000256" key="1">
    <source>
        <dbReference type="ARBA" id="ARBA00022448"/>
    </source>
</evidence>
<dbReference type="RefSeq" id="WP_015358911.1">
    <property type="nucleotide sequence ID" value="NZ_CP014672.1"/>
</dbReference>
<evidence type="ECO:0000256" key="2">
    <source>
        <dbReference type="ARBA" id="ARBA00022475"/>
    </source>
</evidence>
<evidence type="ECO:0000313" key="9">
    <source>
        <dbReference type="EMBL" id="ANW98586.1"/>
    </source>
</evidence>
<reference evidence="9 10" key="1">
    <citation type="submission" date="2016-02" db="EMBL/GenBank/DDBJ databases">
        <title>Comparison of Clostridium stercorarium subspecies using comparative genomics and transcriptomics.</title>
        <authorList>
            <person name="Schellenberg J."/>
            <person name="Thallinger G."/>
            <person name="Levin D.B."/>
            <person name="Zhang X."/>
            <person name="Alvare G."/>
            <person name="Fristensky B."/>
            <person name="Sparling R."/>
        </authorList>
    </citation>
    <scope>NUCLEOTIDE SEQUENCE [LARGE SCALE GENOMIC DNA]</scope>
    <source>
        <strain evidence="9 10">DSM 2910</strain>
    </source>
</reference>
<dbReference type="NCBIfam" id="NF043075">
    <property type="entry name" value="MMSYN1_0197"/>
    <property type="match status" value="1"/>
</dbReference>
<organism evidence="9 10">
    <name type="scientific">Thermoclostridium stercorarium subsp. thermolacticum DSM 2910</name>
    <dbReference type="NCBI Taxonomy" id="1121336"/>
    <lineage>
        <taxon>Bacteria</taxon>
        <taxon>Bacillati</taxon>
        <taxon>Bacillota</taxon>
        <taxon>Clostridia</taxon>
        <taxon>Eubacteriales</taxon>
        <taxon>Oscillospiraceae</taxon>
        <taxon>Thermoclostridium</taxon>
    </lineage>
</organism>
<evidence type="ECO:0000256" key="6">
    <source>
        <dbReference type="ARBA" id="ARBA00023136"/>
    </source>
</evidence>
<evidence type="ECO:0000256" key="5">
    <source>
        <dbReference type="ARBA" id="ARBA00022967"/>
    </source>
</evidence>
<comment type="similarity">
    <text evidence="7">Belongs to the ABC transporter superfamily. Spermidine/putrescine importer (TC 3.A.1.11.1) family.</text>
</comment>
<keyword evidence="3 7" id="KW-0547">Nucleotide-binding</keyword>
<dbReference type="InterPro" id="IPR003439">
    <property type="entry name" value="ABC_transporter-like_ATP-bd"/>
</dbReference>
<keyword evidence="6 7" id="KW-0472">Membrane</keyword>
<dbReference type="OrthoDB" id="9802264at2"/>
<dbReference type="Gene3D" id="3.40.50.300">
    <property type="entry name" value="P-loop containing nucleotide triphosphate hydrolases"/>
    <property type="match status" value="1"/>
</dbReference>
<dbReference type="PROSITE" id="PS50893">
    <property type="entry name" value="ABC_TRANSPORTER_2"/>
    <property type="match status" value="1"/>
</dbReference>
<dbReference type="InterPro" id="IPR003593">
    <property type="entry name" value="AAA+_ATPase"/>
</dbReference>
<keyword evidence="1 7" id="KW-0813">Transport</keyword>
<gene>
    <name evidence="7" type="primary">potA</name>
    <name evidence="9" type="ORF">CSTERTH_05815</name>
</gene>